<name>A0ABP9YHI7_9FUNG</name>
<organism evidence="11 12">
    <name type="scientific">Helicostylum pulchrum</name>
    <dbReference type="NCBI Taxonomy" id="562976"/>
    <lineage>
        <taxon>Eukaryota</taxon>
        <taxon>Fungi</taxon>
        <taxon>Fungi incertae sedis</taxon>
        <taxon>Mucoromycota</taxon>
        <taxon>Mucoromycotina</taxon>
        <taxon>Mucoromycetes</taxon>
        <taxon>Mucorales</taxon>
        <taxon>Mucorineae</taxon>
        <taxon>Mucoraceae</taxon>
        <taxon>Helicostylum</taxon>
    </lineage>
</organism>
<feature type="region of interest" description="Disordered" evidence="8">
    <location>
        <begin position="1"/>
        <end position="23"/>
    </location>
</feature>
<dbReference type="Gene3D" id="1.20.1740.10">
    <property type="entry name" value="Amino acid/polyamine transporter I"/>
    <property type="match status" value="1"/>
</dbReference>
<evidence type="ECO:0000313" key="11">
    <source>
        <dbReference type="EMBL" id="GAA5805732.1"/>
    </source>
</evidence>
<reference evidence="11 12" key="1">
    <citation type="submission" date="2024-04" db="EMBL/GenBank/DDBJ databases">
        <title>genome sequences of Mucor flavus KT1a and Helicostylum pulchrum KT1b strains isolation_sourced from the surface of a dry-aged beef.</title>
        <authorList>
            <person name="Toyotome T."/>
            <person name="Hosono M."/>
            <person name="Torimaru M."/>
            <person name="Fukuda K."/>
            <person name="Mikami N."/>
        </authorList>
    </citation>
    <scope>NUCLEOTIDE SEQUENCE [LARGE SCALE GENOMIC DNA]</scope>
    <source>
        <strain evidence="11 12">KT1b</strain>
    </source>
</reference>
<proteinExistence type="inferred from homology"/>
<dbReference type="Pfam" id="PF01490">
    <property type="entry name" value="Aa_trans"/>
    <property type="match status" value="1"/>
</dbReference>
<comment type="subcellular location">
    <subcellularLocation>
        <location evidence="1">Membrane</location>
        <topology evidence="1">Multi-pass membrane protein</topology>
    </subcellularLocation>
</comment>
<accession>A0ABP9YHI7</accession>
<feature type="domain" description="Amino acid transporter transmembrane" evidence="10">
    <location>
        <begin position="45"/>
        <end position="427"/>
    </location>
</feature>
<evidence type="ECO:0000256" key="4">
    <source>
        <dbReference type="ARBA" id="ARBA00022692"/>
    </source>
</evidence>
<keyword evidence="7 9" id="KW-0472">Membrane</keyword>
<keyword evidence="12" id="KW-1185">Reference proteome</keyword>
<feature type="transmembrane region" description="Helical" evidence="9">
    <location>
        <begin position="260"/>
        <end position="284"/>
    </location>
</feature>
<protein>
    <recommendedName>
        <fullName evidence="10">Amino acid transporter transmembrane domain-containing protein</fullName>
    </recommendedName>
</protein>
<dbReference type="EMBL" id="BAABUJ010000050">
    <property type="protein sequence ID" value="GAA5805732.1"/>
    <property type="molecule type" value="Genomic_DNA"/>
</dbReference>
<feature type="transmembrane region" description="Helical" evidence="9">
    <location>
        <begin position="406"/>
        <end position="432"/>
    </location>
</feature>
<keyword evidence="3" id="KW-0813">Transport</keyword>
<evidence type="ECO:0000256" key="5">
    <source>
        <dbReference type="ARBA" id="ARBA00022970"/>
    </source>
</evidence>
<evidence type="ECO:0000259" key="10">
    <source>
        <dbReference type="Pfam" id="PF01490"/>
    </source>
</evidence>
<dbReference type="PANTHER" id="PTHR22950">
    <property type="entry name" value="AMINO ACID TRANSPORTER"/>
    <property type="match status" value="1"/>
</dbReference>
<dbReference type="PANTHER" id="PTHR22950:SF692">
    <property type="entry name" value="TRANSMEMBRANE AMINO ACID TRANSPORTER FAMILY PROTEIN"/>
    <property type="match status" value="1"/>
</dbReference>
<dbReference type="Proteomes" id="UP001476247">
    <property type="component" value="Unassembled WGS sequence"/>
</dbReference>
<feature type="transmembrane region" description="Helical" evidence="9">
    <location>
        <begin position="228"/>
        <end position="248"/>
    </location>
</feature>
<feature type="transmembrane region" description="Helical" evidence="9">
    <location>
        <begin position="76"/>
        <end position="100"/>
    </location>
</feature>
<evidence type="ECO:0000256" key="3">
    <source>
        <dbReference type="ARBA" id="ARBA00022448"/>
    </source>
</evidence>
<keyword evidence="6 9" id="KW-1133">Transmembrane helix</keyword>
<feature type="transmembrane region" description="Helical" evidence="9">
    <location>
        <begin position="349"/>
        <end position="369"/>
    </location>
</feature>
<sequence length="440" mass="47975">MELRKLKHEKSFSKEPSLDETTDNVVGEVEHDISFSHGVDNSEGGSSFLAYFNVVCVVAGTGALGLPYALKQGGWIGLFILGLSWLLSIYSGIVLIRCLYHNGQTRLSSYQEVAESAFGPIGGWVSFFFTAVTLIGVPVLYILLSGQNLHYVCKGTAAELTFPIWVIISSASVAIPFVLFKSMKEVGFLSAFGMLATVIVVFIVLVAAVKDKPNNLDVKHVSVIWDQFPIALSSIVFSFGGNPVYAHVEAGMKHPQNWNKVVAAGLSTCVALYFLTAVPGYYVYGDLTQSPIYKSIPEGAAQMASTIIITLHVLMACPILMTSFSLDLEKMFGISSFNHSRVVEHSLRFALRMAMVVLIAVIAIYVPFFGDFMSLLGAFSNCALVLIFPIIFYLKLTGFRNKHWAELIVCALGVLLGIVGLIFGTISAIQALKYDFENLV</sequence>
<evidence type="ECO:0000256" key="9">
    <source>
        <dbReference type="SAM" id="Phobius"/>
    </source>
</evidence>
<comment type="similarity">
    <text evidence="2">Belongs to the amino acid/polyamine transporter 2 family.</text>
</comment>
<evidence type="ECO:0000256" key="8">
    <source>
        <dbReference type="SAM" id="MobiDB-lite"/>
    </source>
</evidence>
<feature type="transmembrane region" description="Helical" evidence="9">
    <location>
        <begin position="48"/>
        <end position="70"/>
    </location>
</feature>
<feature type="transmembrane region" description="Helical" evidence="9">
    <location>
        <begin position="162"/>
        <end position="180"/>
    </location>
</feature>
<feature type="transmembrane region" description="Helical" evidence="9">
    <location>
        <begin position="304"/>
        <end position="328"/>
    </location>
</feature>
<feature type="transmembrane region" description="Helical" evidence="9">
    <location>
        <begin position="187"/>
        <end position="208"/>
    </location>
</feature>
<gene>
    <name evidence="11" type="ORF">HPULCUR_011257</name>
</gene>
<feature type="transmembrane region" description="Helical" evidence="9">
    <location>
        <begin position="121"/>
        <end position="142"/>
    </location>
</feature>
<comment type="caution">
    <text evidence="11">The sequence shown here is derived from an EMBL/GenBank/DDBJ whole genome shotgun (WGS) entry which is preliminary data.</text>
</comment>
<evidence type="ECO:0000256" key="2">
    <source>
        <dbReference type="ARBA" id="ARBA00008066"/>
    </source>
</evidence>
<evidence type="ECO:0000256" key="1">
    <source>
        <dbReference type="ARBA" id="ARBA00004141"/>
    </source>
</evidence>
<keyword evidence="5" id="KW-0029">Amino-acid transport</keyword>
<keyword evidence="4 9" id="KW-0812">Transmembrane</keyword>
<dbReference type="InterPro" id="IPR013057">
    <property type="entry name" value="AA_transpt_TM"/>
</dbReference>
<evidence type="ECO:0000256" key="6">
    <source>
        <dbReference type="ARBA" id="ARBA00022989"/>
    </source>
</evidence>
<evidence type="ECO:0000313" key="12">
    <source>
        <dbReference type="Proteomes" id="UP001476247"/>
    </source>
</evidence>
<evidence type="ECO:0000256" key="7">
    <source>
        <dbReference type="ARBA" id="ARBA00023136"/>
    </source>
</evidence>
<feature type="transmembrane region" description="Helical" evidence="9">
    <location>
        <begin position="375"/>
        <end position="394"/>
    </location>
</feature>
<feature type="compositionally biased region" description="Basic and acidic residues" evidence="8">
    <location>
        <begin position="1"/>
        <end position="17"/>
    </location>
</feature>